<feature type="transmembrane region" description="Helical" evidence="1">
    <location>
        <begin position="231"/>
        <end position="250"/>
    </location>
</feature>
<keyword evidence="1" id="KW-0472">Membrane</keyword>
<accession>A0A7W7CL58</accession>
<keyword evidence="1" id="KW-0812">Transmembrane</keyword>
<evidence type="ECO:0000313" key="5">
    <source>
        <dbReference type="Proteomes" id="UP000542742"/>
    </source>
</evidence>
<feature type="transmembrane region" description="Helical" evidence="1">
    <location>
        <begin position="170"/>
        <end position="192"/>
    </location>
</feature>
<feature type="domain" description="EAL" evidence="2">
    <location>
        <begin position="494"/>
        <end position="743"/>
    </location>
</feature>
<keyword evidence="5" id="KW-1185">Reference proteome</keyword>
<feature type="transmembrane region" description="Helical" evidence="1">
    <location>
        <begin position="97"/>
        <end position="120"/>
    </location>
</feature>
<feature type="transmembrane region" description="Helical" evidence="1">
    <location>
        <begin position="68"/>
        <end position="85"/>
    </location>
</feature>
<feature type="domain" description="GGDEF" evidence="3">
    <location>
        <begin position="352"/>
        <end position="485"/>
    </location>
</feature>
<dbReference type="SMART" id="SM00267">
    <property type="entry name" value="GGDEF"/>
    <property type="match status" value="1"/>
</dbReference>
<dbReference type="Proteomes" id="UP000542742">
    <property type="component" value="Unassembled WGS sequence"/>
</dbReference>
<comment type="caution">
    <text evidence="4">The sequence shown here is derived from an EMBL/GenBank/DDBJ whole genome shotgun (WGS) entry which is preliminary data.</text>
</comment>
<dbReference type="InterPro" id="IPR035919">
    <property type="entry name" value="EAL_sf"/>
</dbReference>
<gene>
    <name evidence="4" type="ORF">BKA14_000482</name>
</gene>
<keyword evidence="1" id="KW-1133">Transmembrane helix</keyword>
<feature type="transmembrane region" description="Helical" evidence="1">
    <location>
        <begin position="42"/>
        <end position="61"/>
    </location>
</feature>
<dbReference type="Gene3D" id="3.30.70.270">
    <property type="match status" value="1"/>
</dbReference>
<dbReference type="CDD" id="cd01948">
    <property type="entry name" value="EAL"/>
    <property type="match status" value="1"/>
</dbReference>
<dbReference type="PROSITE" id="PS50883">
    <property type="entry name" value="EAL"/>
    <property type="match status" value="1"/>
</dbReference>
<dbReference type="PANTHER" id="PTHR44757:SF2">
    <property type="entry name" value="BIOFILM ARCHITECTURE MAINTENANCE PROTEIN MBAA"/>
    <property type="match status" value="1"/>
</dbReference>
<proteinExistence type="predicted"/>
<dbReference type="PANTHER" id="PTHR44757">
    <property type="entry name" value="DIGUANYLATE CYCLASE DGCP"/>
    <property type="match status" value="1"/>
</dbReference>
<dbReference type="InterPro" id="IPR052155">
    <property type="entry name" value="Biofilm_reg_signaling"/>
</dbReference>
<feature type="transmembrane region" description="Helical" evidence="1">
    <location>
        <begin position="132"/>
        <end position="150"/>
    </location>
</feature>
<dbReference type="InterPro" id="IPR001633">
    <property type="entry name" value="EAL_dom"/>
</dbReference>
<feature type="transmembrane region" description="Helical" evidence="1">
    <location>
        <begin position="296"/>
        <end position="313"/>
    </location>
</feature>
<reference evidence="4 5" key="1">
    <citation type="submission" date="2020-08" db="EMBL/GenBank/DDBJ databases">
        <title>Sequencing the genomes of 1000 actinobacteria strains.</title>
        <authorList>
            <person name="Klenk H.-P."/>
        </authorList>
    </citation>
    <scope>NUCLEOTIDE SEQUENCE [LARGE SCALE GENOMIC DNA]</scope>
    <source>
        <strain evidence="4 5">DSM 45518</strain>
    </source>
</reference>
<dbReference type="RefSeq" id="WP_184949309.1">
    <property type="nucleotide sequence ID" value="NZ_BOMC01000050.1"/>
</dbReference>
<sequence length="751" mass="79739">MSVSAARTPGVRRVRAGAAALILLVLVGQVVAVSVPERRAGLTMACLVLLNVAGALFAVRAARRGDRVAWLLVATGELLTTATNTSMGRATATGAQAWFWIGSTCGITASVVFAAALLAFPAQRARGWQRAALAGEAVAVLGCGFMYLWYFDLRPLLDRPTDWSRWPLLAGFPVGDLLVLMGLSAVVLRGGLNAGSRPVALLTVGFSIAVFSDAAFGAIGDDGNHSTGPLTATLAGIVASLCITLAAMWQSAANGHAGAPRRPWAPAWFSYLPYAAVGAALALMVTVTLHQGQIRTWGGLVLGLILVTAGVAARQIVSLHDSRQHETIDPLTGLVNRVGLNRRLTQALRRGEPIALLLIDLDGFKAVNDSYGHNTGDLLLLEFAATLRANVRGSDLACRIGGDEFVVLQHAVTGEGDVTALARRIQAAAAGNPIRAGERTVTARASIGAALATAGEDGDELRHRADIAMYQAKRAGRHELVIHRPGMLDRRADDAALGQDLEAAVNSGQLRVLYQPMIELATGVPVGAEALVRWHHPVRGVVAPLDFIPIAEQTGAITDVGLYVLEQACREALNWAGDAYVSVNLAARQMQDPALVPAVLDVLDRTGLSPGRLILEITESAIVDDRVAIPAIEELRRHGIRFAIDDFGTGYSSLQYLSRLPADTLKVDRSFVAELDNDGKDSAITEAIIRLADILDLSTVAEGIETPEQAAELRRLGCHTGQGFLYARPLPPDDVRRYFSERRVTADSSHG</sequence>
<dbReference type="Pfam" id="PF00990">
    <property type="entry name" value="GGDEF"/>
    <property type="match status" value="1"/>
</dbReference>
<dbReference type="SMART" id="SM00052">
    <property type="entry name" value="EAL"/>
    <property type="match status" value="1"/>
</dbReference>
<dbReference type="SUPFAM" id="SSF141868">
    <property type="entry name" value="EAL domain-like"/>
    <property type="match status" value="1"/>
</dbReference>
<dbReference type="AlphaFoldDB" id="A0A7W7CL58"/>
<organism evidence="4 5">
    <name type="scientific">Paractinoplanes abujensis</name>
    <dbReference type="NCBI Taxonomy" id="882441"/>
    <lineage>
        <taxon>Bacteria</taxon>
        <taxon>Bacillati</taxon>
        <taxon>Actinomycetota</taxon>
        <taxon>Actinomycetes</taxon>
        <taxon>Micromonosporales</taxon>
        <taxon>Micromonosporaceae</taxon>
        <taxon>Paractinoplanes</taxon>
    </lineage>
</organism>
<dbReference type="NCBIfam" id="TIGR00254">
    <property type="entry name" value="GGDEF"/>
    <property type="match status" value="1"/>
</dbReference>
<dbReference type="PROSITE" id="PS50887">
    <property type="entry name" value="GGDEF"/>
    <property type="match status" value="1"/>
</dbReference>
<dbReference type="InterPro" id="IPR000160">
    <property type="entry name" value="GGDEF_dom"/>
</dbReference>
<dbReference type="CDD" id="cd01949">
    <property type="entry name" value="GGDEF"/>
    <property type="match status" value="1"/>
</dbReference>
<dbReference type="InterPro" id="IPR043128">
    <property type="entry name" value="Rev_trsase/Diguanyl_cyclase"/>
</dbReference>
<dbReference type="SUPFAM" id="SSF55073">
    <property type="entry name" value="Nucleotide cyclase"/>
    <property type="match status" value="1"/>
</dbReference>
<dbReference type="Gene3D" id="3.20.20.450">
    <property type="entry name" value="EAL domain"/>
    <property type="match status" value="1"/>
</dbReference>
<evidence type="ECO:0000313" key="4">
    <source>
        <dbReference type="EMBL" id="MBB4690334.1"/>
    </source>
</evidence>
<dbReference type="EMBL" id="JACHMF010000001">
    <property type="protein sequence ID" value="MBB4690334.1"/>
    <property type="molecule type" value="Genomic_DNA"/>
</dbReference>
<evidence type="ECO:0000259" key="2">
    <source>
        <dbReference type="PROSITE" id="PS50883"/>
    </source>
</evidence>
<feature type="transmembrane region" description="Helical" evidence="1">
    <location>
        <begin position="271"/>
        <end position="290"/>
    </location>
</feature>
<evidence type="ECO:0000256" key="1">
    <source>
        <dbReference type="SAM" id="Phobius"/>
    </source>
</evidence>
<dbReference type="InterPro" id="IPR029787">
    <property type="entry name" value="Nucleotide_cyclase"/>
</dbReference>
<evidence type="ECO:0000259" key="3">
    <source>
        <dbReference type="PROSITE" id="PS50887"/>
    </source>
</evidence>
<protein>
    <submittedName>
        <fullName evidence="4">Diguanylate cyclase (GGDEF)-like protein</fullName>
    </submittedName>
</protein>
<dbReference type="Pfam" id="PF00563">
    <property type="entry name" value="EAL"/>
    <property type="match status" value="1"/>
</dbReference>
<name>A0A7W7CL58_9ACTN</name>